<evidence type="ECO:0000256" key="6">
    <source>
        <dbReference type="ARBA" id="ARBA00023136"/>
    </source>
</evidence>
<dbReference type="PATRIC" id="fig|754477.3.peg.2152"/>
<feature type="transmembrane region" description="Helical" evidence="7">
    <location>
        <begin position="125"/>
        <end position="145"/>
    </location>
</feature>
<feature type="transmembrane region" description="Helical" evidence="7">
    <location>
        <begin position="272"/>
        <end position="293"/>
    </location>
</feature>
<evidence type="ECO:0000256" key="7">
    <source>
        <dbReference type="SAM" id="Phobius"/>
    </source>
</evidence>
<dbReference type="eggNOG" id="COG2814">
    <property type="taxonomic scope" value="Bacteria"/>
</dbReference>
<feature type="domain" description="Major facilitator superfamily (MFS) profile" evidence="8">
    <location>
        <begin position="34"/>
        <end position="415"/>
    </location>
</feature>
<dbReference type="HOGENOM" id="CLU_001265_10_0_6"/>
<feature type="transmembrane region" description="Helical" evidence="7">
    <location>
        <begin position="324"/>
        <end position="341"/>
    </location>
</feature>
<keyword evidence="2" id="KW-0813">Transport</keyword>
<dbReference type="KEGG" id="mec:Q7C_2185"/>
<evidence type="ECO:0000313" key="10">
    <source>
        <dbReference type="Proteomes" id="UP000009145"/>
    </source>
</evidence>
<feature type="transmembrane region" description="Helical" evidence="7">
    <location>
        <begin position="157"/>
        <end position="179"/>
    </location>
</feature>
<dbReference type="Pfam" id="PF07690">
    <property type="entry name" value="MFS_1"/>
    <property type="match status" value="1"/>
</dbReference>
<dbReference type="Gene3D" id="1.20.1250.20">
    <property type="entry name" value="MFS general substrate transporter like domains"/>
    <property type="match status" value="1"/>
</dbReference>
<organism evidence="9 10">
    <name type="scientific">Methylophaga frappieri (strain ATCC BAA-2434 / DSM 25690 / JAM7)</name>
    <dbReference type="NCBI Taxonomy" id="754477"/>
    <lineage>
        <taxon>Bacteria</taxon>
        <taxon>Pseudomonadati</taxon>
        <taxon>Pseudomonadota</taxon>
        <taxon>Gammaproteobacteria</taxon>
        <taxon>Thiotrichales</taxon>
        <taxon>Piscirickettsiaceae</taxon>
        <taxon>Methylophaga</taxon>
    </lineage>
</organism>
<evidence type="ECO:0000256" key="3">
    <source>
        <dbReference type="ARBA" id="ARBA00022475"/>
    </source>
</evidence>
<feature type="transmembrane region" description="Helical" evidence="7">
    <location>
        <begin position="238"/>
        <end position="260"/>
    </location>
</feature>
<dbReference type="GO" id="GO:0005886">
    <property type="term" value="C:plasma membrane"/>
    <property type="evidence" value="ECO:0007669"/>
    <property type="project" value="UniProtKB-SubCell"/>
</dbReference>
<proteinExistence type="predicted"/>
<dbReference type="PANTHER" id="PTHR23517">
    <property type="entry name" value="RESISTANCE PROTEIN MDTM, PUTATIVE-RELATED-RELATED"/>
    <property type="match status" value="1"/>
</dbReference>
<dbReference type="PANTHER" id="PTHR23517:SF2">
    <property type="entry name" value="MULTIDRUG RESISTANCE PROTEIN MDTH"/>
    <property type="match status" value="1"/>
</dbReference>
<dbReference type="InterPro" id="IPR020846">
    <property type="entry name" value="MFS_dom"/>
</dbReference>
<dbReference type="AlphaFoldDB" id="I1YK78"/>
<feature type="transmembrane region" description="Helical" evidence="7">
    <location>
        <begin position="37"/>
        <end position="57"/>
    </location>
</feature>
<feature type="transmembrane region" description="Helical" evidence="7">
    <location>
        <begin position="362"/>
        <end position="383"/>
    </location>
</feature>
<feature type="transmembrane region" description="Helical" evidence="7">
    <location>
        <begin position="69"/>
        <end position="89"/>
    </location>
</feature>
<gene>
    <name evidence="9" type="ordered locus">Q7C_2185</name>
</gene>
<evidence type="ECO:0000256" key="5">
    <source>
        <dbReference type="ARBA" id="ARBA00022989"/>
    </source>
</evidence>
<accession>I1YK78</accession>
<dbReference type="Gene3D" id="3.30.70.100">
    <property type="match status" value="1"/>
</dbReference>
<dbReference type="Proteomes" id="UP000009145">
    <property type="component" value="Chromosome"/>
</dbReference>
<dbReference type="GO" id="GO:0022857">
    <property type="term" value="F:transmembrane transporter activity"/>
    <property type="evidence" value="ECO:0007669"/>
    <property type="project" value="InterPro"/>
</dbReference>
<keyword evidence="3" id="KW-1003">Cell membrane</keyword>
<feature type="transmembrane region" description="Helical" evidence="7">
    <location>
        <begin position="389"/>
        <end position="408"/>
    </location>
</feature>
<reference evidence="9 10" key="1">
    <citation type="journal article" date="2012" name="J. Bacteriol.">
        <title>Complete genome sequences of Methylophaga sp. strain JAM1 and Methylophaga sp. strain JAM7.</title>
        <authorList>
            <person name="Villeneuve C."/>
            <person name="Martineau C."/>
            <person name="Mauffrey F."/>
            <person name="Villemur R."/>
        </authorList>
    </citation>
    <scope>NUCLEOTIDE SEQUENCE [LARGE SCALE GENOMIC DNA]</scope>
    <source>
        <strain evidence="9 10">JAM7</strain>
    </source>
</reference>
<protein>
    <submittedName>
        <fullName evidence="9">Putative transport protein</fullName>
    </submittedName>
</protein>
<dbReference type="InterPro" id="IPR036259">
    <property type="entry name" value="MFS_trans_sf"/>
</dbReference>
<dbReference type="CDD" id="cd17472">
    <property type="entry name" value="MFS_YajR_like"/>
    <property type="match status" value="1"/>
</dbReference>
<comment type="subcellular location">
    <subcellularLocation>
        <location evidence="1">Cell membrane</location>
        <topology evidence="1">Multi-pass membrane protein</topology>
    </subcellularLocation>
</comment>
<feature type="transmembrane region" description="Helical" evidence="7">
    <location>
        <begin position="185"/>
        <end position="207"/>
    </location>
</feature>
<name>I1YK78_METFJ</name>
<evidence type="ECO:0000256" key="4">
    <source>
        <dbReference type="ARBA" id="ARBA00022692"/>
    </source>
</evidence>
<feature type="transmembrane region" description="Helical" evidence="7">
    <location>
        <begin position="101"/>
        <end position="119"/>
    </location>
</feature>
<keyword evidence="6 7" id="KW-0472">Membrane</keyword>
<dbReference type="EMBL" id="CP003380">
    <property type="protein sequence ID" value="AFJ03321.1"/>
    <property type="molecule type" value="Genomic_DNA"/>
</dbReference>
<keyword evidence="5 7" id="KW-1133">Transmembrane helix</keyword>
<keyword evidence="4 7" id="KW-0812">Transmembrane</keyword>
<dbReference type="InterPro" id="IPR011701">
    <property type="entry name" value="MFS"/>
</dbReference>
<dbReference type="SUPFAM" id="SSF103473">
    <property type="entry name" value="MFS general substrate transporter"/>
    <property type="match status" value="1"/>
</dbReference>
<dbReference type="InterPro" id="IPR050171">
    <property type="entry name" value="MFS_Transporters"/>
</dbReference>
<dbReference type="STRING" id="754477.Q7C_2185"/>
<evidence type="ECO:0000256" key="1">
    <source>
        <dbReference type="ARBA" id="ARBA00004651"/>
    </source>
</evidence>
<dbReference type="PROSITE" id="PS50850">
    <property type="entry name" value="MFS"/>
    <property type="match status" value="1"/>
</dbReference>
<evidence type="ECO:0000256" key="2">
    <source>
        <dbReference type="ARBA" id="ARBA00022448"/>
    </source>
</evidence>
<sequence length="474" mass="51299">MFRSKIKPINIRCPTIMTQKQTTSAALSVSEKRTISGLSLIFALRMLGLFMILPVFSLSAQTYTHSTPLLIGLAIGAYGLTQAVLQIPFGMLSDRIGRKKVIFVGLILFALGSVLAAMAESIYTVIAGRLLQGSGAIAAVIMALTADLTRDQHRTKAMAAIGISIGLSFSIALASGAALENWLGLAGIFWATAVMAILGMIVLAWWVPNPYRLKIHQEMQPARAQLGSVLSNAPMMRVILSILFLHLLLTLSFFALPIALQDYAGIAKSDLAQTYLPVLLLAFVAMVPFILLAEKGRQMKPVMLGAIAVLALAQIGWATQPQSLILLLVCLWLFFTAFNVLEASLPSVMSKLSPLQSKGTAMGVYASAQFIGAFLGGVLGGLIYSYADIQGVFLLALSLCVVWLMMMWRMRPLVHYSHRIVPLPGLSATTAESYQHRLSAISGVVETVLVVEDQLAYVKFVADEIELNELESIR</sequence>
<keyword evidence="10" id="KW-1185">Reference proteome</keyword>
<evidence type="ECO:0000313" key="9">
    <source>
        <dbReference type="EMBL" id="AFJ03321.1"/>
    </source>
</evidence>
<evidence type="ECO:0000259" key="8">
    <source>
        <dbReference type="PROSITE" id="PS50850"/>
    </source>
</evidence>